<dbReference type="CDD" id="cd20264">
    <property type="entry name" value="Complex1_LYR_LYRM4"/>
    <property type="match status" value="1"/>
</dbReference>
<dbReference type="AlphaFoldDB" id="A0A8C5MD91"/>
<dbReference type="GO" id="GO:0005739">
    <property type="term" value="C:mitochondrion"/>
    <property type="evidence" value="ECO:0007669"/>
    <property type="project" value="TreeGrafter"/>
</dbReference>
<evidence type="ECO:0000259" key="2">
    <source>
        <dbReference type="Pfam" id="PF05347"/>
    </source>
</evidence>
<reference evidence="3" key="2">
    <citation type="submission" date="2025-09" db="UniProtKB">
        <authorList>
            <consortium name="Ensembl"/>
        </authorList>
    </citation>
    <scope>IDENTIFICATION</scope>
</reference>
<reference evidence="3" key="1">
    <citation type="submission" date="2025-08" db="UniProtKB">
        <authorList>
            <consortium name="Ensembl"/>
        </authorList>
    </citation>
    <scope>IDENTIFICATION</scope>
</reference>
<keyword evidence="4" id="KW-1185">Reference proteome</keyword>
<dbReference type="Pfam" id="PF05347">
    <property type="entry name" value="Complex1_LYR"/>
    <property type="match status" value="1"/>
</dbReference>
<evidence type="ECO:0000256" key="1">
    <source>
        <dbReference type="ARBA" id="ARBA00009508"/>
    </source>
</evidence>
<sequence length="89" mass="10549">MASSSRSQVLSLYKTMLRESGRFSSYNYRSYAIRRIKDAFREKKNVHDSHEIQSLVQRAKENLEVIKRQTHPPYENSCNAERIEAFLPR</sequence>
<protein>
    <recommendedName>
        <fullName evidence="2">Complex 1 LYR protein domain-containing protein</fullName>
    </recommendedName>
</protein>
<evidence type="ECO:0000313" key="3">
    <source>
        <dbReference type="Ensembl" id="ENSLLEP00000010330.1"/>
    </source>
</evidence>
<dbReference type="GeneTree" id="ENSGT01000000214902"/>
<comment type="similarity">
    <text evidence="1">Belongs to the complex I LYR family.</text>
</comment>
<proteinExistence type="inferred from homology"/>
<dbReference type="GO" id="GO:1990221">
    <property type="term" value="C:L-cysteine desulfurase complex"/>
    <property type="evidence" value="ECO:0007669"/>
    <property type="project" value="TreeGrafter"/>
</dbReference>
<evidence type="ECO:0000313" key="4">
    <source>
        <dbReference type="Proteomes" id="UP000694569"/>
    </source>
</evidence>
<feature type="domain" description="Complex 1 LYR protein" evidence="2">
    <location>
        <begin position="8"/>
        <end position="65"/>
    </location>
</feature>
<organism evidence="3 4">
    <name type="scientific">Leptobrachium leishanense</name>
    <name type="common">Leishan spiny toad</name>
    <dbReference type="NCBI Taxonomy" id="445787"/>
    <lineage>
        <taxon>Eukaryota</taxon>
        <taxon>Metazoa</taxon>
        <taxon>Chordata</taxon>
        <taxon>Craniata</taxon>
        <taxon>Vertebrata</taxon>
        <taxon>Euteleostomi</taxon>
        <taxon>Amphibia</taxon>
        <taxon>Batrachia</taxon>
        <taxon>Anura</taxon>
        <taxon>Pelobatoidea</taxon>
        <taxon>Megophryidae</taxon>
        <taxon>Leptobrachium</taxon>
    </lineage>
</organism>
<dbReference type="Proteomes" id="UP000694569">
    <property type="component" value="Unplaced"/>
</dbReference>
<dbReference type="PANTHER" id="PTHR13166:SF7">
    <property type="entry name" value="LYR MOTIF-CONTAINING PROTEIN 4"/>
    <property type="match status" value="1"/>
</dbReference>
<dbReference type="PANTHER" id="PTHR13166">
    <property type="entry name" value="PROTEIN C6ORF149"/>
    <property type="match status" value="1"/>
</dbReference>
<dbReference type="GO" id="GO:0016226">
    <property type="term" value="P:iron-sulfur cluster assembly"/>
    <property type="evidence" value="ECO:0007669"/>
    <property type="project" value="InterPro"/>
</dbReference>
<dbReference type="Ensembl" id="ENSLLET00000010733.1">
    <property type="protein sequence ID" value="ENSLLEP00000010330.1"/>
    <property type="gene ID" value="ENSLLEG00000006575.1"/>
</dbReference>
<accession>A0A8C5MD91</accession>
<name>A0A8C5MD91_9ANUR</name>
<dbReference type="InterPro" id="IPR051522">
    <property type="entry name" value="ISC_assembly_LYR"/>
</dbReference>
<dbReference type="InterPro" id="IPR008011">
    <property type="entry name" value="Complex1_LYR_dom"/>
</dbReference>
<dbReference type="InterPro" id="IPR045297">
    <property type="entry name" value="Complex1_LYR_LYRM4"/>
</dbReference>